<dbReference type="GO" id="GO:0015648">
    <property type="term" value="F:lipid-linked peptidoglycan transporter activity"/>
    <property type="evidence" value="ECO:0007669"/>
    <property type="project" value="TreeGrafter"/>
</dbReference>
<dbReference type="GO" id="GO:0005886">
    <property type="term" value="C:plasma membrane"/>
    <property type="evidence" value="ECO:0007669"/>
    <property type="project" value="TreeGrafter"/>
</dbReference>
<evidence type="ECO:0000256" key="8">
    <source>
        <dbReference type="ARBA" id="ARBA00023136"/>
    </source>
</evidence>
<comment type="similarity">
    <text evidence="11">Belongs to the SEDS family. FtsW subfamily.</text>
</comment>
<evidence type="ECO:0000256" key="9">
    <source>
        <dbReference type="ARBA" id="ARBA00032370"/>
    </source>
</evidence>
<evidence type="ECO:0000256" key="15">
    <source>
        <dbReference type="ARBA" id="ARBA00049902"/>
    </source>
</evidence>
<dbReference type="AlphaFoldDB" id="A0A1G2EXU6"/>
<keyword evidence="6" id="KW-0573">Peptidoglycan synthesis</keyword>
<feature type="transmembrane region" description="Helical" evidence="16">
    <location>
        <begin position="302"/>
        <end position="327"/>
    </location>
</feature>
<evidence type="ECO:0000256" key="4">
    <source>
        <dbReference type="ARBA" id="ARBA00022692"/>
    </source>
</evidence>
<reference evidence="17 18" key="1">
    <citation type="journal article" date="2016" name="Nat. Commun.">
        <title>Thousands of microbial genomes shed light on interconnected biogeochemical processes in an aquifer system.</title>
        <authorList>
            <person name="Anantharaman K."/>
            <person name="Brown C.T."/>
            <person name="Hug L.A."/>
            <person name="Sharon I."/>
            <person name="Castelle C.J."/>
            <person name="Probst A.J."/>
            <person name="Thomas B.C."/>
            <person name="Singh A."/>
            <person name="Wilkins M.J."/>
            <person name="Karaoz U."/>
            <person name="Brodie E.L."/>
            <person name="Williams K.H."/>
            <person name="Hubbard S.S."/>
            <person name="Banfield J.F."/>
        </authorList>
    </citation>
    <scope>NUCLEOTIDE SEQUENCE [LARGE SCALE GENOMIC DNA]</scope>
</reference>
<evidence type="ECO:0000256" key="13">
    <source>
        <dbReference type="ARBA" id="ARBA00041418"/>
    </source>
</evidence>
<feature type="transmembrane region" description="Helical" evidence="16">
    <location>
        <begin position="45"/>
        <end position="63"/>
    </location>
</feature>
<organism evidence="17 18">
    <name type="scientific">Candidatus Niyogibacteria bacterium RIFCSPLOWO2_02_FULL_45_13</name>
    <dbReference type="NCBI Taxonomy" id="1801725"/>
    <lineage>
        <taxon>Bacteria</taxon>
        <taxon>Candidatus Niyogiibacteriota</taxon>
    </lineage>
</organism>
<dbReference type="GO" id="GO:0008360">
    <property type="term" value="P:regulation of cell shape"/>
    <property type="evidence" value="ECO:0007669"/>
    <property type="project" value="UniProtKB-KW"/>
</dbReference>
<evidence type="ECO:0000256" key="1">
    <source>
        <dbReference type="ARBA" id="ARBA00004141"/>
    </source>
</evidence>
<dbReference type="STRING" id="1801725.A3J00_00490"/>
<feature type="transmembrane region" description="Helical" evidence="16">
    <location>
        <begin position="12"/>
        <end position="33"/>
    </location>
</feature>
<feature type="transmembrane region" description="Helical" evidence="16">
    <location>
        <begin position="339"/>
        <end position="360"/>
    </location>
</feature>
<evidence type="ECO:0000313" key="17">
    <source>
        <dbReference type="EMBL" id="OGZ30636.1"/>
    </source>
</evidence>
<evidence type="ECO:0000256" key="12">
    <source>
        <dbReference type="ARBA" id="ARBA00041185"/>
    </source>
</evidence>
<evidence type="ECO:0000256" key="11">
    <source>
        <dbReference type="ARBA" id="ARBA00038053"/>
    </source>
</evidence>
<feature type="transmembrane region" description="Helical" evidence="16">
    <location>
        <begin position="107"/>
        <end position="130"/>
    </location>
</feature>
<gene>
    <name evidence="17" type="ORF">A3J00_00490</name>
</gene>
<name>A0A1G2EXU6_9BACT</name>
<proteinExistence type="inferred from homology"/>
<dbReference type="InterPro" id="IPR001182">
    <property type="entry name" value="FtsW/RodA"/>
</dbReference>
<comment type="caution">
    <text evidence="17">The sequence shown here is derived from an EMBL/GenBank/DDBJ whole genome shotgun (WGS) entry which is preliminary data.</text>
</comment>
<keyword evidence="7 16" id="KW-1133">Transmembrane helix</keyword>
<dbReference type="PANTHER" id="PTHR30474:SF2">
    <property type="entry name" value="PEPTIDOGLYCAN GLYCOSYLTRANSFERASE FTSW-RELATED"/>
    <property type="match status" value="1"/>
</dbReference>
<feature type="transmembrane region" description="Helical" evidence="16">
    <location>
        <begin position="75"/>
        <end position="95"/>
    </location>
</feature>
<dbReference type="InterPro" id="IPR018365">
    <property type="entry name" value="Cell_cycle_FtsW-rel_CS"/>
</dbReference>
<comment type="catalytic activity">
    <reaction evidence="15">
        <text>[GlcNAc-(1-&gt;4)-Mur2Ac(oyl-L-Ala-gamma-D-Glu-L-Lys-D-Ala-D-Ala)](n)-di-trans,octa-cis-undecaprenyl diphosphate + beta-D-GlcNAc-(1-&gt;4)-Mur2Ac(oyl-L-Ala-gamma-D-Glu-L-Lys-D-Ala-D-Ala)-di-trans,octa-cis-undecaprenyl diphosphate = [GlcNAc-(1-&gt;4)-Mur2Ac(oyl-L-Ala-gamma-D-Glu-L-Lys-D-Ala-D-Ala)](n+1)-di-trans,octa-cis-undecaprenyl diphosphate + di-trans,octa-cis-undecaprenyl diphosphate + H(+)</text>
        <dbReference type="Rhea" id="RHEA:23708"/>
        <dbReference type="Rhea" id="RHEA-COMP:9602"/>
        <dbReference type="Rhea" id="RHEA-COMP:9603"/>
        <dbReference type="ChEBI" id="CHEBI:15378"/>
        <dbReference type="ChEBI" id="CHEBI:58405"/>
        <dbReference type="ChEBI" id="CHEBI:60033"/>
        <dbReference type="ChEBI" id="CHEBI:78435"/>
        <dbReference type="EC" id="2.4.99.28"/>
    </reaction>
</comment>
<dbReference type="GO" id="GO:0008955">
    <property type="term" value="F:peptidoglycan glycosyltransferase activity"/>
    <property type="evidence" value="ECO:0007669"/>
    <property type="project" value="UniProtKB-EC"/>
</dbReference>
<feature type="transmembrane region" description="Helical" evidence="16">
    <location>
        <begin position="142"/>
        <end position="159"/>
    </location>
</feature>
<evidence type="ECO:0000313" key="18">
    <source>
        <dbReference type="Proteomes" id="UP000178428"/>
    </source>
</evidence>
<keyword evidence="5" id="KW-0133">Cell shape</keyword>
<protein>
    <recommendedName>
        <fullName evidence="12">Probable peptidoglycan glycosyltransferase FtsW</fullName>
        <ecNumber evidence="14">2.4.99.28</ecNumber>
    </recommendedName>
    <alternativeName>
        <fullName evidence="13">Cell division protein FtsW</fullName>
    </alternativeName>
    <alternativeName>
        <fullName evidence="10">Cell wall polymerase</fullName>
    </alternativeName>
    <alternativeName>
        <fullName evidence="9">Peptidoglycan polymerase</fullName>
    </alternativeName>
</protein>
<feature type="transmembrane region" description="Helical" evidence="16">
    <location>
        <begin position="188"/>
        <end position="205"/>
    </location>
</feature>
<dbReference type="EC" id="2.4.99.28" evidence="14"/>
<dbReference type="PROSITE" id="PS00428">
    <property type="entry name" value="FTSW_RODA_SPOVE"/>
    <property type="match status" value="1"/>
</dbReference>
<keyword evidence="2" id="KW-0328">Glycosyltransferase</keyword>
<dbReference type="GO" id="GO:0009252">
    <property type="term" value="P:peptidoglycan biosynthetic process"/>
    <property type="evidence" value="ECO:0007669"/>
    <property type="project" value="UniProtKB-KW"/>
</dbReference>
<dbReference type="Proteomes" id="UP000178428">
    <property type="component" value="Unassembled WGS sequence"/>
</dbReference>
<evidence type="ECO:0000256" key="5">
    <source>
        <dbReference type="ARBA" id="ARBA00022960"/>
    </source>
</evidence>
<evidence type="ECO:0000256" key="2">
    <source>
        <dbReference type="ARBA" id="ARBA00022676"/>
    </source>
</evidence>
<keyword evidence="8 16" id="KW-0472">Membrane</keyword>
<feature type="transmembrane region" description="Helical" evidence="16">
    <location>
        <begin position="264"/>
        <end position="290"/>
    </location>
</feature>
<dbReference type="Pfam" id="PF01098">
    <property type="entry name" value="FTSW_RODA_SPOVE"/>
    <property type="match status" value="1"/>
</dbReference>
<evidence type="ECO:0000256" key="7">
    <source>
        <dbReference type="ARBA" id="ARBA00022989"/>
    </source>
</evidence>
<evidence type="ECO:0000256" key="10">
    <source>
        <dbReference type="ARBA" id="ARBA00033270"/>
    </source>
</evidence>
<evidence type="ECO:0000256" key="14">
    <source>
        <dbReference type="ARBA" id="ARBA00044770"/>
    </source>
</evidence>
<comment type="subcellular location">
    <subcellularLocation>
        <location evidence="1">Membrane</location>
        <topology evidence="1">Multi-pass membrane protein</topology>
    </subcellularLocation>
</comment>
<evidence type="ECO:0000256" key="6">
    <source>
        <dbReference type="ARBA" id="ARBA00022984"/>
    </source>
</evidence>
<evidence type="ECO:0000256" key="16">
    <source>
        <dbReference type="SAM" id="Phobius"/>
    </source>
</evidence>
<feature type="transmembrane region" description="Helical" evidence="16">
    <location>
        <begin position="165"/>
        <end position="181"/>
    </location>
</feature>
<dbReference type="GO" id="GO:0032153">
    <property type="term" value="C:cell division site"/>
    <property type="evidence" value="ECO:0007669"/>
    <property type="project" value="TreeGrafter"/>
</dbReference>
<dbReference type="PANTHER" id="PTHR30474">
    <property type="entry name" value="CELL CYCLE PROTEIN"/>
    <property type="match status" value="1"/>
</dbReference>
<dbReference type="EMBL" id="MHMR01000017">
    <property type="protein sequence ID" value="OGZ30636.1"/>
    <property type="molecule type" value="Genomic_DNA"/>
</dbReference>
<keyword evidence="4 16" id="KW-0812">Transmembrane</keyword>
<sequence>MKLMSRPRDTILFLTIAAFVLVGIFVLSSAALGLFEEDSSPFKPILRQLVLGLGLGAVLFYITDRINFHFWHKTAFWIFLFGFFLTLAVFIPGLGFESGGAARWLSFGPIFFQPSEFMKIGFVMYVAAWLSSRGKDVGSLQFGALPMFLMILAMGAVFFKQPDLGTLGVIVISGFLLFFIGGGKIKHLGLMGIFMLILLAVAIYFKPYTKDRIMVFLNRDYDPQGAGYQVRQASIALGSGGIFGKGFGQGLQKYNYLPEPTADAIFAVIGEEFGFVGTSFLVFLFLFFVWRAVIVLRSVPDVFAGLLGSGLVILIVVQAFINISALAGLIPLTGLTLPFISQGGSSLAATLAAAGILSNISRFKNR</sequence>
<keyword evidence="3" id="KW-0808">Transferase</keyword>
<accession>A0A1G2EXU6</accession>
<dbReference type="GO" id="GO:0051301">
    <property type="term" value="P:cell division"/>
    <property type="evidence" value="ECO:0007669"/>
    <property type="project" value="InterPro"/>
</dbReference>
<evidence type="ECO:0000256" key="3">
    <source>
        <dbReference type="ARBA" id="ARBA00022679"/>
    </source>
</evidence>